<evidence type="ECO:0000313" key="2">
    <source>
        <dbReference type="EMBL" id="GAA5505354.1"/>
    </source>
</evidence>
<sequence length="165" mass="18423">MHRKISGIHRIQTVLPVLLLLFAMGCMETTPQPQPDDERPSDDAIVETDQSTTVATNEQEKIKSTGKPDWTLATFDLDSAVTVSLVQLDGFANGQPFSYVGSDQSWHYFRVKGGFYRLSHQESLPPTPPENGRKQRIGYVGLPMEFVDGELTARYPTDEFPTGSF</sequence>
<feature type="chain" id="PRO_5047088184" evidence="1">
    <location>
        <begin position="29"/>
        <end position="165"/>
    </location>
</feature>
<protein>
    <submittedName>
        <fullName evidence="2">Uncharacterized protein</fullName>
    </submittedName>
</protein>
<keyword evidence="3" id="KW-1185">Reference proteome</keyword>
<organism evidence="2 3">
    <name type="scientific">Novipirellula caenicola</name>
    <dbReference type="NCBI Taxonomy" id="1536901"/>
    <lineage>
        <taxon>Bacteria</taxon>
        <taxon>Pseudomonadati</taxon>
        <taxon>Planctomycetota</taxon>
        <taxon>Planctomycetia</taxon>
        <taxon>Pirellulales</taxon>
        <taxon>Pirellulaceae</taxon>
        <taxon>Novipirellula</taxon>
    </lineage>
</organism>
<name>A0ABP9VJG9_9BACT</name>
<feature type="signal peptide" evidence="1">
    <location>
        <begin position="1"/>
        <end position="28"/>
    </location>
</feature>
<comment type="caution">
    <text evidence="2">The sequence shown here is derived from an EMBL/GenBank/DDBJ whole genome shotgun (WGS) entry which is preliminary data.</text>
</comment>
<proteinExistence type="predicted"/>
<gene>
    <name evidence="2" type="ORF">Rcae01_00798</name>
</gene>
<dbReference type="Proteomes" id="UP001416858">
    <property type="component" value="Unassembled WGS sequence"/>
</dbReference>
<dbReference type="EMBL" id="BAABRO010000001">
    <property type="protein sequence ID" value="GAA5505354.1"/>
    <property type="molecule type" value="Genomic_DNA"/>
</dbReference>
<evidence type="ECO:0000256" key="1">
    <source>
        <dbReference type="SAM" id="SignalP"/>
    </source>
</evidence>
<evidence type="ECO:0000313" key="3">
    <source>
        <dbReference type="Proteomes" id="UP001416858"/>
    </source>
</evidence>
<accession>A0ABP9VJG9</accession>
<reference evidence="2 3" key="1">
    <citation type="submission" date="2024-02" db="EMBL/GenBank/DDBJ databases">
        <title>Rhodopirellula caenicola NBRC 110016.</title>
        <authorList>
            <person name="Ichikawa N."/>
            <person name="Katano-Makiyama Y."/>
            <person name="Hidaka K."/>
        </authorList>
    </citation>
    <scope>NUCLEOTIDE SEQUENCE [LARGE SCALE GENOMIC DNA]</scope>
    <source>
        <strain evidence="2 3">NBRC 110016</strain>
    </source>
</reference>
<dbReference type="PROSITE" id="PS51257">
    <property type="entry name" value="PROKAR_LIPOPROTEIN"/>
    <property type="match status" value="1"/>
</dbReference>
<keyword evidence="1" id="KW-0732">Signal</keyword>